<organism evidence="2 3">
    <name type="scientific">Carnegiea gigantea</name>
    <dbReference type="NCBI Taxonomy" id="171969"/>
    <lineage>
        <taxon>Eukaryota</taxon>
        <taxon>Viridiplantae</taxon>
        <taxon>Streptophyta</taxon>
        <taxon>Embryophyta</taxon>
        <taxon>Tracheophyta</taxon>
        <taxon>Spermatophyta</taxon>
        <taxon>Magnoliopsida</taxon>
        <taxon>eudicotyledons</taxon>
        <taxon>Gunneridae</taxon>
        <taxon>Pentapetalae</taxon>
        <taxon>Caryophyllales</taxon>
        <taxon>Cactineae</taxon>
        <taxon>Cactaceae</taxon>
        <taxon>Cactoideae</taxon>
        <taxon>Echinocereeae</taxon>
        <taxon>Carnegiea</taxon>
    </lineage>
</organism>
<evidence type="ECO:0000256" key="1">
    <source>
        <dbReference type="SAM" id="MobiDB-lite"/>
    </source>
</evidence>
<protein>
    <submittedName>
        <fullName evidence="2">Uncharacterized protein</fullName>
    </submittedName>
</protein>
<evidence type="ECO:0000313" key="3">
    <source>
        <dbReference type="Proteomes" id="UP001153076"/>
    </source>
</evidence>
<keyword evidence="3" id="KW-1185">Reference proteome</keyword>
<accession>A0A9Q1QAL8</accession>
<dbReference type="EMBL" id="JAKOGI010000465">
    <property type="protein sequence ID" value="KAJ8434594.1"/>
    <property type="molecule type" value="Genomic_DNA"/>
</dbReference>
<dbReference type="AlphaFoldDB" id="A0A9Q1QAL8"/>
<reference evidence="2" key="1">
    <citation type="submission" date="2022-04" db="EMBL/GenBank/DDBJ databases">
        <title>Carnegiea gigantea Genome sequencing and assembly v2.</title>
        <authorList>
            <person name="Copetti D."/>
            <person name="Sanderson M.J."/>
            <person name="Burquez A."/>
            <person name="Wojciechowski M.F."/>
        </authorList>
    </citation>
    <scope>NUCLEOTIDE SEQUENCE</scope>
    <source>
        <strain evidence="2">SGP5-SGP5p</strain>
        <tissue evidence="2">Aerial part</tissue>
    </source>
</reference>
<dbReference type="OrthoDB" id="1839321at2759"/>
<proteinExistence type="predicted"/>
<comment type="caution">
    <text evidence="2">The sequence shown here is derived from an EMBL/GenBank/DDBJ whole genome shotgun (WGS) entry which is preliminary data.</text>
</comment>
<feature type="region of interest" description="Disordered" evidence="1">
    <location>
        <begin position="320"/>
        <end position="340"/>
    </location>
</feature>
<gene>
    <name evidence="2" type="ORF">Cgig2_025020</name>
</gene>
<name>A0A9Q1QAL8_9CARY</name>
<sequence length="590" mass="65245">MESTRKELQWSTFQAWVGRNKGMILEAHPQDADDNQDMGRRAQGLKARPWLMRPGPYVYDQSGWALGPLVGLPALAFEENLASSSPTSEDYWGLCLSFTLSDAEEAACDFDIAEIVQATFYAMGQAGALKLTLTGPCGLLSIDKHALLEAQLRQQVRPGRGVGPHFLMAETLNFSACRGPGAQWGVGGVASILWAMFAVLTTSLRVTNPWRPAHAPLLGLGDSFPDDYRSLFPYFDLKMAKTSTQDFRIPTLTQAIFYAMVLNDVVALRVTCVIIADALTSVLECLNLGVFESWLEMNEEALRRAHSQRLAHLGADLKQVGGQEENSGSSDAPPSSSHANIEEDIVHPWEIDVVVNCMYDFQECRMARIRLAGQLGSPKELLAEGTSEGNPRSSSGSHTSSIQVESASARSSSKGKTNGPGRAALKRGRAHEEPVQEDVAEEVVGEGINFPRASTSSDIQDGPSTNFPNLKVMASLKRPTLEEKYLLPAGYKFIIPEVDATVNKPPPKCIAIYRVAFSYDRYSHWNNRKPIWNSFREPTKAEKKAFCYVNFYDREDDFPRPIPSFMARVIEAEKGPERKRSRSGDRETMN</sequence>
<dbReference type="Proteomes" id="UP001153076">
    <property type="component" value="Unassembled WGS sequence"/>
</dbReference>
<feature type="compositionally biased region" description="Low complexity" evidence="1">
    <location>
        <begin position="327"/>
        <end position="337"/>
    </location>
</feature>
<evidence type="ECO:0000313" key="2">
    <source>
        <dbReference type="EMBL" id="KAJ8434594.1"/>
    </source>
</evidence>
<feature type="compositionally biased region" description="Polar residues" evidence="1">
    <location>
        <begin position="387"/>
        <end position="416"/>
    </location>
</feature>
<feature type="region of interest" description="Disordered" evidence="1">
    <location>
        <begin position="381"/>
        <end position="439"/>
    </location>
</feature>